<name>A0A502D0U8_9MICO</name>
<evidence type="ECO:0000313" key="4">
    <source>
        <dbReference type="EMBL" id="TPG17999.1"/>
    </source>
</evidence>
<keyword evidence="1" id="KW-1015">Disulfide bond</keyword>
<dbReference type="InterPro" id="IPR012334">
    <property type="entry name" value="Pectin_lyas_fold"/>
</dbReference>
<accession>A0A502D0U8</accession>
<dbReference type="PANTHER" id="PTHR31736">
    <property type="match status" value="1"/>
</dbReference>
<reference evidence="4 5" key="1">
    <citation type="journal article" date="2019" name="Environ. Microbiol.">
        <title>Species interactions and distinct microbial communities in high Arctic permafrost affected cryosols are associated with the CH4 and CO2 gas fluxes.</title>
        <authorList>
            <person name="Altshuler I."/>
            <person name="Hamel J."/>
            <person name="Turney S."/>
            <person name="Magnuson E."/>
            <person name="Levesque R."/>
            <person name="Greer C."/>
            <person name="Whyte L.G."/>
        </authorList>
    </citation>
    <scope>NUCLEOTIDE SEQUENCE [LARGE SCALE GENOMIC DNA]</scope>
    <source>
        <strain evidence="4 5">S9.3A</strain>
    </source>
</reference>
<dbReference type="InterPro" id="IPR011050">
    <property type="entry name" value="Pectin_lyase_fold/virulence"/>
</dbReference>
<dbReference type="EMBL" id="RCZM01000002">
    <property type="protein sequence ID" value="TPG17999.1"/>
    <property type="molecule type" value="Genomic_DNA"/>
</dbReference>
<dbReference type="Pfam" id="PF12708">
    <property type="entry name" value="Pect-lyase_RHGA_epim"/>
    <property type="match status" value="1"/>
</dbReference>
<feature type="compositionally biased region" description="Polar residues" evidence="2">
    <location>
        <begin position="15"/>
        <end position="29"/>
    </location>
</feature>
<keyword evidence="5" id="KW-1185">Reference proteome</keyword>
<feature type="domain" description="Rhamnogalacturonase A/B/Epimerase-like pectate lyase" evidence="3">
    <location>
        <begin position="74"/>
        <end position="128"/>
    </location>
</feature>
<evidence type="ECO:0000313" key="5">
    <source>
        <dbReference type="Proteomes" id="UP000317722"/>
    </source>
</evidence>
<evidence type="ECO:0000256" key="2">
    <source>
        <dbReference type="SAM" id="MobiDB-lite"/>
    </source>
</evidence>
<dbReference type="AlphaFoldDB" id="A0A502D0U8"/>
<dbReference type="PANTHER" id="PTHR31736:SF19">
    <property type="entry name" value="PECTIN LYASE SUPERFAMILY PROTEIN-RELATED"/>
    <property type="match status" value="1"/>
</dbReference>
<gene>
    <name evidence="4" type="ORF">EAH86_06160</name>
</gene>
<comment type="caution">
    <text evidence="4">The sequence shown here is derived from an EMBL/GenBank/DDBJ whole genome shotgun (WGS) entry which is preliminary data.</text>
</comment>
<dbReference type="Gene3D" id="2.160.20.10">
    <property type="entry name" value="Single-stranded right-handed beta-helix, Pectin lyase-like"/>
    <property type="match status" value="1"/>
</dbReference>
<dbReference type="SUPFAM" id="SSF51126">
    <property type="entry name" value="Pectin lyase-like"/>
    <property type="match status" value="1"/>
</dbReference>
<organism evidence="4 5">
    <name type="scientific">Pedococcus bigeumensis</name>
    <dbReference type="NCBI Taxonomy" id="433644"/>
    <lineage>
        <taxon>Bacteria</taxon>
        <taxon>Bacillati</taxon>
        <taxon>Actinomycetota</taxon>
        <taxon>Actinomycetes</taxon>
        <taxon>Micrococcales</taxon>
        <taxon>Intrasporangiaceae</taxon>
        <taxon>Pedococcus</taxon>
    </lineage>
</organism>
<evidence type="ECO:0000256" key="1">
    <source>
        <dbReference type="ARBA" id="ARBA00023157"/>
    </source>
</evidence>
<evidence type="ECO:0000259" key="3">
    <source>
        <dbReference type="Pfam" id="PF12708"/>
    </source>
</evidence>
<dbReference type="Proteomes" id="UP000317722">
    <property type="component" value="Unassembled WGS sequence"/>
</dbReference>
<protein>
    <recommendedName>
        <fullName evidence="3">Rhamnogalacturonase A/B/Epimerase-like pectate lyase domain-containing protein</fullName>
    </recommendedName>
</protein>
<feature type="region of interest" description="Disordered" evidence="2">
    <location>
        <begin position="1"/>
        <end position="29"/>
    </location>
</feature>
<dbReference type="InterPro" id="IPR024535">
    <property type="entry name" value="RHGA/B-epi-like_pectate_lyase"/>
</dbReference>
<proteinExistence type="predicted"/>
<sequence length="560" mass="58580">MGDSGALTHRPPGSCTVQNRKTMSVSPSVEPSRRFSQQRVGRRGAMILGAGLVPVAAALMNAPTAQAATNTTPISVTDMGAVGNGTTDDTTAVRAAVAAAVAQSRPLLFPPGTYLVDAPILVKDAPNFVIEMQGRLKRKDTSNAASLLQFYNCDDLVATTLRTDGNATKNGKVQGDGVWYPVDEVKHDIRLDACKNVWIGLIDSVNPAADALYLAGGGAPNSDVKVEHLSARADTATGRSAVSVIAGANLQFGSVRSSNIGSAKGFPMPGGFQVEPNAGDSVTNLFVDNIDVDTAGATGFGLYAPGAKAITNVQVGSIRLHKLAGVNVNACDINLNGATNVRIGSILHSSDAANTNATLSIDGCDNVELSVDIPKMGSRPVNIGSTRMVTNLTLRGRLQGSTSHLLQVFNLNDSLIDVRLRDAGASSMYLVKHASGTSARVTFSGDWRKTTGGLCVSGSGQLTEWVLQDVDMTGWARDTRIKGGATSYLGNIRKSRVTNLTASTTAPLWDFWARGDFVENLAPAELGTTGGKYVVTGWMATATGYHTAAGWVECRTPTGR</sequence>